<keyword evidence="4" id="KW-0500">Molybdenum</keyword>
<evidence type="ECO:0000313" key="6">
    <source>
        <dbReference type="EMBL" id="GGI03383.1"/>
    </source>
</evidence>
<sequence length="266" mass="26959">MRVLVAWLAALALLSACNAGVTSPTAGEPDTTDTDGAVGSEPLTGELVVFVAASLTDAFEELAGRLEARHPDLTVTTNLAGSQTLAAQLVEGAPADVFASASGAALDLVEDTGRVAAREPFAANRLAIVVEPGNPHGITGLADLAHDDLVLVLPGPQVPAGQYAAQALERAGVEVTPASLELDVRAALGKVRLGEADAAIVYASDVVAAGDGVERVVIPDGANVVATYPVARLLDAPNPAAADAFVSLLRSQDGQAVLRRHGFEAP</sequence>
<dbReference type="GO" id="GO:0015689">
    <property type="term" value="P:molybdate ion transport"/>
    <property type="evidence" value="ECO:0007669"/>
    <property type="project" value="InterPro"/>
</dbReference>
<keyword evidence="7" id="KW-1185">Reference proteome</keyword>
<feature type="binding site" evidence="4">
    <location>
        <position position="184"/>
    </location>
    <ligand>
        <name>molybdate</name>
        <dbReference type="ChEBI" id="CHEBI:36264"/>
    </ligand>
</feature>
<dbReference type="InterPro" id="IPR050682">
    <property type="entry name" value="ModA/WtpA"/>
</dbReference>
<dbReference type="SUPFAM" id="SSF53850">
    <property type="entry name" value="Periplasmic binding protein-like II"/>
    <property type="match status" value="1"/>
</dbReference>
<dbReference type="Proteomes" id="UP000650511">
    <property type="component" value="Unassembled WGS sequence"/>
</dbReference>
<keyword evidence="3 5" id="KW-0732">Signal</keyword>
<evidence type="ECO:0000313" key="7">
    <source>
        <dbReference type="Proteomes" id="UP000650511"/>
    </source>
</evidence>
<evidence type="ECO:0000256" key="4">
    <source>
        <dbReference type="PIRSR" id="PIRSR004846-1"/>
    </source>
</evidence>
<dbReference type="PIRSF" id="PIRSF004846">
    <property type="entry name" value="ModA"/>
    <property type="match status" value="1"/>
</dbReference>
<dbReference type="NCBIfam" id="TIGR01256">
    <property type="entry name" value="modA"/>
    <property type="match status" value="1"/>
</dbReference>
<dbReference type="Gene3D" id="3.40.190.10">
    <property type="entry name" value="Periplasmic binding protein-like II"/>
    <property type="match status" value="2"/>
</dbReference>
<organism evidence="6 7">
    <name type="scientific">Egicoccus halophilus</name>
    <dbReference type="NCBI Taxonomy" id="1670830"/>
    <lineage>
        <taxon>Bacteria</taxon>
        <taxon>Bacillati</taxon>
        <taxon>Actinomycetota</taxon>
        <taxon>Nitriliruptoria</taxon>
        <taxon>Egicoccales</taxon>
        <taxon>Egicoccaceae</taxon>
        <taxon>Egicoccus</taxon>
    </lineage>
</organism>
<comment type="caution">
    <text evidence="6">The sequence shown here is derived from an EMBL/GenBank/DDBJ whole genome shotgun (WGS) entry which is preliminary data.</text>
</comment>
<feature type="binding site" evidence="4">
    <location>
        <position position="82"/>
    </location>
    <ligand>
        <name>molybdate</name>
        <dbReference type="ChEBI" id="CHEBI:36264"/>
    </ligand>
</feature>
<evidence type="ECO:0000256" key="2">
    <source>
        <dbReference type="ARBA" id="ARBA00022723"/>
    </source>
</evidence>
<gene>
    <name evidence="6" type="ORF">GCM10011354_03760</name>
</gene>
<comment type="similarity">
    <text evidence="1">Belongs to the bacterial solute-binding protein ModA family.</text>
</comment>
<proteinExistence type="inferred from homology"/>
<reference evidence="6" key="1">
    <citation type="journal article" date="2014" name="Int. J. Syst. Evol. Microbiol.">
        <title>Complete genome sequence of Corynebacterium casei LMG S-19264T (=DSM 44701T), isolated from a smear-ripened cheese.</title>
        <authorList>
            <consortium name="US DOE Joint Genome Institute (JGI-PGF)"/>
            <person name="Walter F."/>
            <person name="Albersmeier A."/>
            <person name="Kalinowski J."/>
            <person name="Ruckert C."/>
        </authorList>
    </citation>
    <scope>NUCLEOTIDE SEQUENCE</scope>
    <source>
        <strain evidence="6">CGMCC 1.14988</strain>
    </source>
</reference>
<protein>
    <submittedName>
        <fullName evidence="6">Molybdate-binding protein</fullName>
    </submittedName>
</protein>
<feature type="binding site" evidence="4">
    <location>
        <position position="202"/>
    </location>
    <ligand>
        <name>molybdate</name>
        <dbReference type="ChEBI" id="CHEBI:36264"/>
    </ligand>
</feature>
<dbReference type="RefSeq" id="WP_130648397.1">
    <property type="nucleotide sequence ID" value="NZ_BMHA01000001.1"/>
</dbReference>
<dbReference type="OrthoDB" id="9785015at2"/>
<dbReference type="AlphaFoldDB" id="A0A8J3EQU4"/>
<feature type="binding site" evidence="4">
    <location>
        <position position="160"/>
    </location>
    <ligand>
        <name>molybdate</name>
        <dbReference type="ChEBI" id="CHEBI:36264"/>
    </ligand>
</feature>
<dbReference type="InterPro" id="IPR005950">
    <property type="entry name" value="ModA"/>
</dbReference>
<name>A0A8J3EQU4_9ACTN</name>
<evidence type="ECO:0000256" key="5">
    <source>
        <dbReference type="SAM" id="SignalP"/>
    </source>
</evidence>
<feature type="signal peptide" evidence="5">
    <location>
        <begin position="1"/>
        <end position="19"/>
    </location>
</feature>
<feature type="chain" id="PRO_5038755062" evidence="5">
    <location>
        <begin position="20"/>
        <end position="266"/>
    </location>
</feature>
<reference evidence="6" key="2">
    <citation type="submission" date="2020-09" db="EMBL/GenBank/DDBJ databases">
        <authorList>
            <person name="Sun Q."/>
            <person name="Zhou Y."/>
        </authorList>
    </citation>
    <scope>NUCLEOTIDE SEQUENCE</scope>
    <source>
        <strain evidence="6">CGMCC 1.14988</strain>
    </source>
</reference>
<dbReference type="Pfam" id="PF13531">
    <property type="entry name" value="SBP_bac_11"/>
    <property type="match status" value="1"/>
</dbReference>
<accession>A0A8J3EQU4</accession>
<evidence type="ECO:0000256" key="3">
    <source>
        <dbReference type="ARBA" id="ARBA00022729"/>
    </source>
</evidence>
<dbReference type="PANTHER" id="PTHR30632">
    <property type="entry name" value="MOLYBDATE-BINDING PERIPLASMIC PROTEIN"/>
    <property type="match status" value="1"/>
</dbReference>
<dbReference type="GO" id="GO:0030973">
    <property type="term" value="F:molybdate ion binding"/>
    <property type="evidence" value="ECO:0007669"/>
    <property type="project" value="TreeGrafter"/>
</dbReference>
<keyword evidence="2 4" id="KW-0479">Metal-binding</keyword>
<evidence type="ECO:0000256" key="1">
    <source>
        <dbReference type="ARBA" id="ARBA00009175"/>
    </source>
</evidence>
<feature type="binding site" evidence="4">
    <location>
        <position position="54"/>
    </location>
    <ligand>
        <name>molybdate</name>
        <dbReference type="ChEBI" id="CHEBI:36264"/>
    </ligand>
</feature>
<dbReference type="PROSITE" id="PS51257">
    <property type="entry name" value="PROKAR_LIPOPROTEIN"/>
    <property type="match status" value="1"/>
</dbReference>
<dbReference type="EMBL" id="BMHA01000001">
    <property type="protein sequence ID" value="GGI03383.1"/>
    <property type="molecule type" value="Genomic_DNA"/>
</dbReference>
<dbReference type="PANTHER" id="PTHR30632:SF0">
    <property type="entry name" value="SULFATE-BINDING PROTEIN"/>
    <property type="match status" value="1"/>
</dbReference>
<dbReference type="GO" id="GO:0046872">
    <property type="term" value="F:metal ion binding"/>
    <property type="evidence" value="ECO:0007669"/>
    <property type="project" value="UniProtKB-KW"/>
</dbReference>